<dbReference type="PANTHER" id="PTHR43355:SF2">
    <property type="entry name" value="FLAVIN REDUCTASE (NADPH)"/>
    <property type="match status" value="1"/>
</dbReference>
<dbReference type="Gene3D" id="3.40.50.720">
    <property type="entry name" value="NAD(P)-binding Rossmann-like Domain"/>
    <property type="match status" value="1"/>
</dbReference>
<gene>
    <name evidence="2" type="ORF">STRTUCAR8_10081</name>
</gene>
<dbReference type="InterPro" id="IPR051606">
    <property type="entry name" value="Polyketide_Oxido-like"/>
</dbReference>
<dbReference type="Proteomes" id="UP000010931">
    <property type="component" value="Unassembled WGS sequence"/>
</dbReference>
<comment type="caution">
    <text evidence="2">The sequence shown here is derived from an EMBL/GenBank/DDBJ whole genome shotgun (WGS) entry which is preliminary data.</text>
</comment>
<organism evidence="2 3">
    <name type="scientific">Streptomyces turgidiscabies (strain Car8)</name>
    <dbReference type="NCBI Taxonomy" id="698760"/>
    <lineage>
        <taxon>Bacteria</taxon>
        <taxon>Bacillati</taxon>
        <taxon>Actinomycetota</taxon>
        <taxon>Actinomycetes</taxon>
        <taxon>Kitasatosporales</taxon>
        <taxon>Streptomycetaceae</taxon>
        <taxon>Streptomyces</taxon>
    </lineage>
</organism>
<dbReference type="EMBL" id="AEJB01000103">
    <property type="protein sequence ID" value="ELP70174.1"/>
    <property type="molecule type" value="Genomic_DNA"/>
</dbReference>
<evidence type="ECO:0000259" key="1">
    <source>
        <dbReference type="Pfam" id="PF13460"/>
    </source>
</evidence>
<dbReference type="InterPro" id="IPR016040">
    <property type="entry name" value="NAD(P)-bd_dom"/>
</dbReference>
<dbReference type="AlphaFoldDB" id="L7FG75"/>
<dbReference type="PANTHER" id="PTHR43355">
    <property type="entry name" value="FLAVIN REDUCTASE (NADPH)"/>
    <property type="match status" value="1"/>
</dbReference>
<dbReference type="GO" id="GO:0004074">
    <property type="term" value="F:biliverdin reductase [NAD(P)H] activity"/>
    <property type="evidence" value="ECO:0007669"/>
    <property type="project" value="TreeGrafter"/>
</dbReference>
<keyword evidence="3" id="KW-1185">Reference proteome</keyword>
<evidence type="ECO:0000313" key="3">
    <source>
        <dbReference type="Proteomes" id="UP000010931"/>
    </source>
</evidence>
<dbReference type="SUPFAM" id="SSF51735">
    <property type="entry name" value="NAD(P)-binding Rossmann-fold domains"/>
    <property type="match status" value="1"/>
</dbReference>
<dbReference type="CDD" id="cd05244">
    <property type="entry name" value="BVR-B_like_SDR_a"/>
    <property type="match status" value="1"/>
</dbReference>
<evidence type="ECO:0000313" key="2">
    <source>
        <dbReference type="EMBL" id="ELP70174.1"/>
    </source>
</evidence>
<accession>L7FG75</accession>
<dbReference type="Pfam" id="PF13460">
    <property type="entry name" value="NAD_binding_10"/>
    <property type="match status" value="1"/>
</dbReference>
<feature type="domain" description="NAD(P)-binding" evidence="1">
    <location>
        <begin position="43"/>
        <end position="235"/>
    </location>
</feature>
<dbReference type="PATRIC" id="fig|698760.3.peg.1140"/>
<dbReference type="InterPro" id="IPR036291">
    <property type="entry name" value="NAD(P)-bd_dom_sf"/>
</dbReference>
<reference evidence="2 3" key="1">
    <citation type="journal article" date="2011" name="Plasmid">
        <title>Streptomyces turgidiscabies Car8 contains a modular pathogenicity island that shares virulence genes with other actinobacterial plant pathogens.</title>
        <authorList>
            <person name="Huguet-Tapia J.C."/>
            <person name="Badger J.H."/>
            <person name="Loria R."/>
            <person name="Pettis G.S."/>
        </authorList>
    </citation>
    <scope>NUCLEOTIDE SEQUENCE [LARGE SCALE GENOMIC DNA]</scope>
    <source>
        <strain evidence="2 3">Car8</strain>
    </source>
</reference>
<sequence>MRTGAGAALFISVEPASGDRHSQGRSAIHTKGCPDTMRIAVFGANGPTGRHLTDQALAAGHEVVAVTRRPGSLPARPGLTVAVADATDPAAVDAAISGTNAVLSTLGARFSKESITTYSASATAITEAMTRHGIKRLLAVSSSIADPRWRPTGAHFFNHVLDPLVNRRLGRTLHEDMRRMEAVIRESHLDWTLVRPSGLFEHPAVTDYRTAETSADGVFTARADLAASMLRELEERRYVHKAMGVITTAVKPNIAKLIWNEGVKKK</sequence>
<proteinExistence type="predicted"/>
<dbReference type="GO" id="GO:0042602">
    <property type="term" value="F:riboflavin reductase (NADPH) activity"/>
    <property type="evidence" value="ECO:0007669"/>
    <property type="project" value="TreeGrafter"/>
</dbReference>
<protein>
    <submittedName>
        <fullName evidence="2">NAD dependent epimerase/dehydratase family protein</fullName>
    </submittedName>
</protein>
<name>L7FG75_STRT8</name>
<dbReference type="STRING" id="85558.T45_04599"/>